<evidence type="ECO:0000313" key="15">
    <source>
        <dbReference type="Proteomes" id="UP000028864"/>
    </source>
</evidence>
<dbReference type="GO" id="GO:0015276">
    <property type="term" value="F:ligand-gated monoatomic ion channel activity"/>
    <property type="evidence" value="ECO:0007669"/>
    <property type="project" value="InterPro"/>
</dbReference>
<reference evidence="14" key="1">
    <citation type="submission" date="2014-05" db="EMBL/GenBank/DDBJ databases">
        <authorList>
            <person name="Urmite Genomes"/>
        </authorList>
    </citation>
    <scope>NUCLEOTIDE SEQUENCE</scope>
    <source>
        <strain evidence="14">DSM 44074</strain>
    </source>
</reference>
<evidence type="ECO:0000256" key="7">
    <source>
        <dbReference type="ARBA" id="ARBA00023170"/>
    </source>
</evidence>
<dbReference type="GO" id="GO:0016020">
    <property type="term" value="C:membrane"/>
    <property type="evidence" value="ECO:0007669"/>
    <property type="project" value="UniProtKB-SubCell"/>
</dbReference>
<organism evidence="14 15">
    <name type="scientific">Mycolicibacterium neoaurum</name>
    <name type="common">Mycobacterium neoaurum</name>
    <dbReference type="NCBI Taxonomy" id="1795"/>
    <lineage>
        <taxon>Bacteria</taxon>
        <taxon>Bacillati</taxon>
        <taxon>Actinomycetota</taxon>
        <taxon>Actinomycetes</taxon>
        <taxon>Mycobacteriales</taxon>
        <taxon>Mycobacteriaceae</taxon>
        <taxon>Mycolicibacterium</taxon>
    </lineage>
</organism>
<evidence type="ECO:0000313" key="14">
    <source>
        <dbReference type="EMBL" id="CDQ42232.1"/>
    </source>
</evidence>
<dbReference type="InterPro" id="IPR015683">
    <property type="entry name" value="Ionotropic_Glu_rcpt"/>
</dbReference>
<evidence type="ECO:0000256" key="2">
    <source>
        <dbReference type="ARBA" id="ARBA00022448"/>
    </source>
</evidence>
<comment type="subcellular location">
    <subcellularLocation>
        <location evidence="1">Membrane</location>
        <topology evidence="1">Multi-pass membrane protein</topology>
    </subcellularLocation>
</comment>
<dbReference type="Gene3D" id="3.40.190.10">
    <property type="entry name" value="Periplasmic binding protein-like II"/>
    <property type="match status" value="3"/>
</dbReference>
<keyword evidence="8" id="KW-0325">Glycoprotein</keyword>
<feature type="domain" description="Solute-binding protein family 3/N-terminal" evidence="12">
    <location>
        <begin position="54"/>
        <end position="384"/>
    </location>
</feature>
<accession>A0AAV2WD03</accession>
<dbReference type="Proteomes" id="UP000028864">
    <property type="component" value="Unassembled WGS sequence"/>
</dbReference>
<evidence type="ECO:0000259" key="12">
    <source>
        <dbReference type="SMART" id="SM00062"/>
    </source>
</evidence>
<dbReference type="SUPFAM" id="SSF53850">
    <property type="entry name" value="Periplasmic binding protein-like II"/>
    <property type="match status" value="1"/>
</dbReference>
<dbReference type="PANTHER" id="PTHR18966">
    <property type="entry name" value="IONOTROPIC GLUTAMATE RECEPTOR"/>
    <property type="match status" value="1"/>
</dbReference>
<feature type="transmembrane region" description="Helical" evidence="10">
    <location>
        <begin position="167"/>
        <end position="188"/>
    </location>
</feature>
<dbReference type="SMART" id="SM00062">
    <property type="entry name" value="PBPb"/>
    <property type="match status" value="1"/>
</dbReference>
<evidence type="ECO:0000256" key="5">
    <source>
        <dbReference type="ARBA" id="ARBA00023065"/>
    </source>
</evidence>
<keyword evidence="3 10" id="KW-0812">Transmembrane</keyword>
<protein>
    <submittedName>
        <fullName evidence="14">Extracellular solute-binding protein</fullName>
    </submittedName>
</protein>
<evidence type="ECO:0000256" key="8">
    <source>
        <dbReference type="ARBA" id="ARBA00023180"/>
    </source>
</evidence>
<evidence type="ECO:0000256" key="10">
    <source>
        <dbReference type="SAM" id="Phobius"/>
    </source>
</evidence>
<keyword evidence="4 10" id="KW-1133">Transmembrane helix</keyword>
<evidence type="ECO:0000259" key="13">
    <source>
        <dbReference type="SMART" id="SM00079"/>
    </source>
</evidence>
<dbReference type="SMART" id="SM00079">
    <property type="entry name" value="PBPe"/>
    <property type="match status" value="1"/>
</dbReference>
<dbReference type="InterPro" id="IPR001320">
    <property type="entry name" value="Iontro_rcpt_C"/>
</dbReference>
<keyword evidence="2" id="KW-0813">Transport</keyword>
<sequence length="393" mass="42128">MPSAPDQRTSPPARGRIARLAAWLLVLAGAALLAAAPTAAEPVPDQEPEPRSTTVAVHTLEPFVMRTGNGDLTGFSIELWNDIAKRLGWSTEYVDVGSVGGQLSAVASGQADVAIGGISLTADRERSFDFSHPTLDAGLQIIVPVHDTRPSIPGLGGYLDLLLSRTMLIWLSAAIVVSVVPAHIYWLIERRSPEPVIARAYLPGIFQAFGWGIGSLVGKNATTATRTVTQALAILWGFAGIVFISFYSANLSASLTVAKLDAKIAGPADLYDKSVATVGGTTAAEYLRDMGIEATLTDTVEESYHLLREEGYDAVVFDAPTLRYYVAHRGEGVAVMAGPVFHDEDQGFVMGLDSPLRKPVNQMLFQMREDGTYNLIKKKWFGDDIATTAADPN</sequence>
<dbReference type="AlphaFoldDB" id="A0AAV2WD03"/>
<keyword evidence="7" id="KW-0675">Receptor</keyword>
<proteinExistence type="predicted"/>
<keyword evidence="6 10" id="KW-0472">Membrane</keyword>
<dbReference type="Pfam" id="PF00060">
    <property type="entry name" value="Lig_chan"/>
    <property type="match status" value="1"/>
</dbReference>
<evidence type="ECO:0000256" key="4">
    <source>
        <dbReference type="ARBA" id="ARBA00022989"/>
    </source>
</evidence>
<evidence type="ECO:0000256" key="11">
    <source>
        <dbReference type="SAM" id="SignalP"/>
    </source>
</evidence>
<feature type="transmembrane region" description="Helical" evidence="10">
    <location>
        <begin position="230"/>
        <end position="249"/>
    </location>
</feature>
<reference evidence="14" key="2">
    <citation type="submission" date="2015-09" db="EMBL/GenBank/DDBJ databases">
        <title>Draft genome sequence of Mycobacterium neoaurum DSM 44074.</title>
        <authorList>
            <person name="Croce O."/>
            <person name="Robert C."/>
            <person name="Raoult D."/>
            <person name="Drancourt M."/>
        </authorList>
    </citation>
    <scope>NUCLEOTIDE SEQUENCE</scope>
    <source>
        <strain evidence="14">DSM 44074</strain>
    </source>
</reference>
<feature type="domain" description="Ionotropic glutamate receptor C-terminal" evidence="13">
    <location>
        <begin position="54"/>
        <end position="383"/>
    </location>
</feature>
<evidence type="ECO:0000256" key="9">
    <source>
        <dbReference type="ARBA" id="ARBA00023303"/>
    </source>
</evidence>
<keyword evidence="9" id="KW-0407">Ion channel</keyword>
<evidence type="ECO:0000256" key="1">
    <source>
        <dbReference type="ARBA" id="ARBA00004141"/>
    </source>
</evidence>
<feature type="signal peptide" evidence="11">
    <location>
        <begin position="1"/>
        <end position="39"/>
    </location>
</feature>
<gene>
    <name evidence="14" type="ORF">BN1047_00081</name>
</gene>
<dbReference type="Pfam" id="PF00497">
    <property type="entry name" value="SBP_bac_3"/>
    <property type="match status" value="1"/>
</dbReference>
<dbReference type="EMBL" id="LK021337">
    <property type="protein sequence ID" value="CDQ42232.1"/>
    <property type="molecule type" value="Genomic_DNA"/>
</dbReference>
<name>A0AAV2WD03_MYCNE</name>
<evidence type="ECO:0000256" key="6">
    <source>
        <dbReference type="ARBA" id="ARBA00023136"/>
    </source>
</evidence>
<evidence type="ECO:0000256" key="3">
    <source>
        <dbReference type="ARBA" id="ARBA00022692"/>
    </source>
</evidence>
<feature type="chain" id="PRO_5043954582" evidence="11">
    <location>
        <begin position="40"/>
        <end position="393"/>
    </location>
</feature>
<keyword evidence="11" id="KW-0732">Signal</keyword>
<feature type="transmembrane region" description="Helical" evidence="10">
    <location>
        <begin position="200"/>
        <end position="218"/>
    </location>
</feature>
<dbReference type="RefSeq" id="WP_234411504.1">
    <property type="nucleotide sequence ID" value="NZ_CP074376.1"/>
</dbReference>
<dbReference type="CDD" id="cd00997">
    <property type="entry name" value="PBP2_GluR0"/>
    <property type="match status" value="1"/>
</dbReference>
<keyword evidence="5" id="KW-0406">Ion transport</keyword>
<dbReference type="InterPro" id="IPR001638">
    <property type="entry name" value="Solute-binding_3/MltF_N"/>
</dbReference>